<protein>
    <submittedName>
        <fullName evidence="1">Uncharacterized protein</fullName>
    </submittedName>
</protein>
<dbReference type="Proteomes" id="UP001595456">
    <property type="component" value="Unassembled WGS sequence"/>
</dbReference>
<evidence type="ECO:0000313" key="1">
    <source>
        <dbReference type="EMBL" id="MFC3097655.1"/>
    </source>
</evidence>
<comment type="caution">
    <text evidence="1">The sequence shown here is derived from an EMBL/GenBank/DDBJ whole genome shotgun (WGS) entry which is preliminary data.</text>
</comment>
<keyword evidence="2" id="KW-1185">Reference proteome</keyword>
<dbReference type="EMBL" id="JBHRST010000009">
    <property type="protein sequence ID" value="MFC3097655.1"/>
    <property type="molecule type" value="Genomic_DNA"/>
</dbReference>
<reference evidence="2" key="1">
    <citation type="journal article" date="2019" name="Int. J. Syst. Evol. Microbiol.">
        <title>The Global Catalogue of Microorganisms (GCM) 10K type strain sequencing project: providing services to taxonomists for standard genome sequencing and annotation.</title>
        <authorList>
            <consortium name="The Broad Institute Genomics Platform"/>
            <consortium name="The Broad Institute Genome Sequencing Center for Infectious Disease"/>
            <person name="Wu L."/>
            <person name="Ma J."/>
        </authorList>
    </citation>
    <scope>NUCLEOTIDE SEQUENCE [LARGE SCALE GENOMIC DNA]</scope>
    <source>
        <strain evidence="2">KCTC 52607</strain>
    </source>
</reference>
<sequence length="71" mass="7814">MEEEERITAAMARIEAAARRIETALEGQAAPPSPPAPTLFESDLVQRHEKLREEAWAALAEIDSLIEALDS</sequence>
<dbReference type="RefSeq" id="WP_336925184.1">
    <property type="nucleotide sequence ID" value="NZ_JBANRO010000003.1"/>
</dbReference>
<organism evidence="1 2">
    <name type="scientific">Alteraurantiacibacter palmitatis</name>
    <dbReference type="NCBI Taxonomy" id="2054628"/>
    <lineage>
        <taxon>Bacteria</taxon>
        <taxon>Pseudomonadati</taxon>
        <taxon>Pseudomonadota</taxon>
        <taxon>Alphaproteobacteria</taxon>
        <taxon>Sphingomonadales</taxon>
        <taxon>Erythrobacteraceae</taxon>
        <taxon>Alteraurantiacibacter</taxon>
    </lineage>
</organism>
<accession>A0ABV7E4H9</accession>
<gene>
    <name evidence="1" type="ORF">ACFODU_07545</name>
</gene>
<proteinExistence type="predicted"/>
<evidence type="ECO:0000313" key="2">
    <source>
        <dbReference type="Proteomes" id="UP001595456"/>
    </source>
</evidence>
<name>A0ABV7E4H9_9SPHN</name>